<reference evidence="3 4" key="1">
    <citation type="submission" date="2018-08" db="EMBL/GenBank/DDBJ databases">
        <title>A genome reference for cultivated species of the human gut microbiota.</title>
        <authorList>
            <person name="Zou Y."/>
            <person name="Xue W."/>
            <person name="Luo G."/>
        </authorList>
    </citation>
    <scope>NUCLEOTIDE SEQUENCE [LARGE SCALE GENOMIC DNA]</scope>
    <source>
        <strain evidence="3 4">AF19-1AC</strain>
    </source>
</reference>
<accession>A0A412MXP7</accession>
<evidence type="ECO:0000256" key="1">
    <source>
        <dbReference type="SAM" id="MobiDB-lite"/>
    </source>
</evidence>
<protein>
    <submittedName>
        <fullName evidence="3">DUF3987 domain-containing protein</fullName>
    </submittedName>
</protein>
<organism evidence="3 4">
    <name type="scientific">Bacteroides clarus</name>
    <dbReference type="NCBI Taxonomy" id="626929"/>
    <lineage>
        <taxon>Bacteria</taxon>
        <taxon>Pseudomonadati</taxon>
        <taxon>Bacteroidota</taxon>
        <taxon>Bacteroidia</taxon>
        <taxon>Bacteroidales</taxon>
        <taxon>Bacteroidaceae</taxon>
        <taxon>Bacteroides</taxon>
    </lineage>
</organism>
<dbReference type="RefSeq" id="WP_118469074.1">
    <property type="nucleotide sequence ID" value="NZ_CAJLSL010000034.1"/>
</dbReference>
<dbReference type="Proteomes" id="UP000285159">
    <property type="component" value="Unassembled WGS sequence"/>
</dbReference>
<gene>
    <name evidence="3" type="ORF">DWX38_15050</name>
</gene>
<evidence type="ECO:0000313" key="3">
    <source>
        <dbReference type="EMBL" id="RGT29682.1"/>
    </source>
</evidence>
<dbReference type="InterPro" id="IPR014907">
    <property type="entry name" value="BT4734-like_N"/>
</dbReference>
<proteinExistence type="predicted"/>
<feature type="region of interest" description="Disordered" evidence="1">
    <location>
        <begin position="541"/>
        <end position="569"/>
    </location>
</feature>
<dbReference type="AlphaFoldDB" id="A0A412MXP7"/>
<feature type="region of interest" description="Disordered" evidence="1">
    <location>
        <begin position="395"/>
        <end position="419"/>
    </location>
</feature>
<comment type="caution">
    <text evidence="3">The sequence shown here is derived from an EMBL/GenBank/DDBJ whole genome shotgun (WGS) entry which is preliminary data.</text>
</comment>
<dbReference type="EMBL" id="QRWP01000016">
    <property type="protein sequence ID" value="RGT29682.1"/>
    <property type="molecule type" value="Genomic_DNA"/>
</dbReference>
<feature type="compositionally biased region" description="Low complexity" evidence="1">
    <location>
        <begin position="221"/>
        <end position="306"/>
    </location>
</feature>
<feature type="compositionally biased region" description="Basic and acidic residues" evidence="1">
    <location>
        <begin position="541"/>
        <end position="562"/>
    </location>
</feature>
<evidence type="ECO:0000259" key="2">
    <source>
        <dbReference type="Pfam" id="PF08800"/>
    </source>
</evidence>
<feature type="domain" description="BT4734-like N-terminal" evidence="2">
    <location>
        <begin position="63"/>
        <end position="183"/>
    </location>
</feature>
<dbReference type="Pfam" id="PF08800">
    <property type="entry name" value="BT4734-like_N"/>
    <property type="match status" value="1"/>
</dbReference>
<dbReference type="Pfam" id="PF13148">
    <property type="entry name" value="DUF3987"/>
    <property type="match status" value="1"/>
</dbReference>
<evidence type="ECO:0000313" key="4">
    <source>
        <dbReference type="Proteomes" id="UP000285159"/>
    </source>
</evidence>
<feature type="compositionally biased region" description="Acidic residues" evidence="1">
    <location>
        <begin position="409"/>
        <end position="419"/>
    </location>
</feature>
<sequence length="882" mass="98316">MVTTCTEGEIEISEFGSVRSKTSRIISLRQYVNNVRSDMFKARVEEYMRLAALPGHEAEAQAVKDRMPCIVPAGVCSGGHAVKNLVRHSGLLQIDMDHTGARTAEVCGLLRQLPYVVVAHMSFSHNGVRAFALVAAGDVERNYERLYAAVGEAVSRHAGHDYDSKCKILTQPSFYSWDADVYYNPGAETFRMQWGEEMTSPEGGVAEREIAGNGNAGNGNVGNRSSGTGTRTSGTRTSETRTGATAGTDTAGTDTTGVANTGTGTNADTTDAGTAAASASVSASAPNTVSNTASNTASNSATPSTPDAAPGFLAQFLNDFEHRNPFRRGERNYLALKLGRVARSKGFSKEELEEITRIFTRRYSAADFTAEDIRQRINAGYQFFESLPKKTEEYKRGQSEAHSLYDPAEPPDEEPDEEDLLEKNNELRAQSPYIPESVYEMLPQLLQDCVRYSADPRERDIVLLSCLNCCSAVFPYVSFFYKNALYAPNFYNAIVASSAAGKGVMAFTNSLLDATQEYYDCQRHAQKKAFEKAQIEWESEVHQAQREHRAPDSSKKPEEPKGKYLKTSATTSKSRLLEQLATNGELGCHMASTEINTLISSLTQDYGKYEDILCKAAHHEEISQSYKTDGDPIVVPHPHLALSISGTPEQFLCFFRSHENGLYSRFAIYTRQINPHWETCAPGEGRIDLRAHFHALGEQLFEMHKLLLGSPTLVTFTPEQWERHTQQFSAWLKSALIEGHEYLSSIVFRHGLLAMRLASIFTLFRKWDDYRYAKEYCCNDTDFDAAMRITATVLEHSLLLGTMLPDTGRPPVAMRKVHLFEAVLQEMPRTFSYTEFVTTAQKLGISQSTAKRYLKKAVEQQLIVKQEDKYRKRNKRRGKEGQ</sequence>
<name>A0A412MXP7_9BACE</name>
<dbReference type="InterPro" id="IPR025048">
    <property type="entry name" value="DUF3987"/>
</dbReference>
<feature type="region of interest" description="Disordered" evidence="1">
    <location>
        <begin position="207"/>
        <end position="306"/>
    </location>
</feature>